<feature type="transmembrane region" description="Helical" evidence="8">
    <location>
        <begin position="389"/>
        <end position="412"/>
    </location>
</feature>
<dbReference type="Pfam" id="PF07690">
    <property type="entry name" value="MFS_1"/>
    <property type="match status" value="1"/>
</dbReference>
<dbReference type="CDD" id="cd17321">
    <property type="entry name" value="MFS_MMR_MDR_like"/>
    <property type="match status" value="1"/>
</dbReference>
<organism evidence="10 11">
    <name type="scientific">Croceicoccus esteveae</name>
    <dbReference type="NCBI Taxonomy" id="3075597"/>
    <lineage>
        <taxon>Bacteria</taxon>
        <taxon>Pseudomonadati</taxon>
        <taxon>Pseudomonadota</taxon>
        <taxon>Alphaproteobacteria</taxon>
        <taxon>Sphingomonadales</taxon>
        <taxon>Erythrobacteraceae</taxon>
        <taxon>Croceicoccus</taxon>
    </lineage>
</organism>
<keyword evidence="2" id="KW-0813">Transport</keyword>
<dbReference type="PROSITE" id="PS50850">
    <property type="entry name" value="MFS"/>
    <property type="match status" value="1"/>
</dbReference>
<gene>
    <name evidence="10" type="ORF">RM533_03670</name>
</gene>
<evidence type="ECO:0000256" key="1">
    <source>
        <dbReference type="ARBA" id="ARBA00004651"/>
    </source>
</evidence>
<feature type="transmembrane region" description="Helical" evidence="8">
    <location>
        <begin position="257"/>
        <end position="275"/>
    </location>
</feature>
<dbReference type="InterPro" id="IPR036259">
    <property type="entry name" value="MFS_trans_sf"/>
</dbReference>
<evidence type="ECO:0000256" key="4">
    <source>
        <dbReference type="ARBA" id="ARBA00022692"/>
    </source>
</evidence>
<evidence type="ECO:0000256" key="2">
    <source>
        <dbReference type="ARBA" id="ARBA00022448"/>
    </source>
</evidence>
<dbReference type="PANTHER" id="PTHR42718">
    <property type="entry name" value="MAJOR FACILITATOR SUPERFAMILY MULTIDRUG TRANSPORTER MFSC"/>
    <property type="match status" value="1"/>
</dbReference>
<keyword evidence="5 8" id="KW-1133">Transmembrane helix</keyword>
<keyword evidence="4 8" id="KW-0812">Transmembrane</keyword>
<dbReference type="Proteomes" id="UP001259803">
    <property type="component" value="Unassembled WGS sequence"/>
</dbReference>
<feature type="transmembrane region" description="Helical" evidence="8">
    <location>
        <begin position="112"/>
        <end position="131"/>
    </location>
</feature>
<feature type="domain" description="Major facilitator superfamily (MFS) profile" evidence="9">
    <location>
        <begin position="46"/>
        <end position="479"/>
    </location>
</feature>
<dbReference type="InterPro" id="IPR020846">
    <property type="entry name" value="MFS_dom"/>
</dbReference>
<proteinExistence type="predicted"/>
<feature type="compositionally biased region" description="Low complexity" evidence="7">
    <location>
        <begin position="18"/>
        <end position="31"/>
    </location>
</feature>
<feature type="transmembrane region" description="Helical" evidence="8">
    <location>
        <begin position="231"/>
        <end position="251"/>
    </location>
</feature>
<evidence type="ECO:0000256" key="3">
    <source>
        <dbReference type="ARBA" id="ARBA00022475"/>
    </source>
</evidence>
<dbReference type="Gene3D" id="1.20.1250.20">
    <property type="entry name" value="MFS general substrate transporter like domains"/>
    <property type="match status" value="1"/>
</dbReference>
<reference evidence="10 11" key="1">
    <citation type="submission" date="2023-09" db="EMBL/GenBank/DDBJ databases">
        <authorList>
            <person name="Rey-Velasco X."/>
        </authorList>
    </citation>
    <scope>NUCLEOTIDE SEQUENCE [LARGE SCALE GENOMIC DNA]</scope>
    <source>
        <strain evidence="10 11">F390</strain>
    </source>
</reference>
<comment type="subcellular location">
    <subcellularLocation>
        <location evidence="1">Cell membrane</location>
        <topology evidence="1">Multi-pass membrane protein</topology>
    </subcellularLocation>
</comment>
<accession>A0ABU2ZFB1</accession>
<name>A0ABU2ZFB1_9SPHN</name>
<evidence type="ECO:0000313" key="11">
    <source>
        <dbReference type="Proteomes" id="UP001259803"/>
    </source>
</evidence>
<evidence type="ECO:0000256" key="6">
    <source>
        <dbReference type="ARBA" id="ARBA00023136"/>
    </source>
</evidence>
<keyword evidence="6 8" id="KW-0472">Membrane</keyword>
<feature type="transmembrane region" description="Helical" evidence="8">
    <location>
        <begin position="44"/>
        <end position="68"/>
    </location>
</feature>
<dbReference type="SUPFAM" id="SSF103473">
    <property type="entry name" value="MFS general substrate transporter"/>
    <property type="match status" value="1"/>
</dbReference>
<feature type="transmembrane region" description="Helical" evidence="8">
    <location>
        <begin position="457"/>
        <end position="475"/>
    </location>
</feature>
<feature type="transmembrane region" description="Helical" evidence="8">
    <location>
        <begin position="362"/>
        <end position="383"/>
    </location>
</feature>
<dbReference type="InterPro" id="IPR011701">
    <property type="entry name" value="MFS"/>
</dbReference>
<feature type="transmembrane region" description="Helical" evidence="8">
    <location>
        <begin position="137"/>
        <end position="158"/>
    </location>
</feature>
<sequence>MKDEAQHASAQRDPDETVQSSSAAAASAVSQRPVDDGLPMPQRLVAIGAISFGIALLVIDGSIANVALPTISRKLGVSEGAVTNVVTVYQLVMVMGLLPFAKLGDRIGHRTVYQIGQVVFCLASALCFFVENFAALLMLRAVQAVGAGLALSVSVAMLRRIYPAKSLGSGLGLNSVVVATAAAIAPTLGGFIVADYDWRLVFVVAAPLALVSLLLGRALPAPEPQGGKADWLGGGWSAATVALLIGGVQVAAHAGSVLPGVALFVAGIVSAFFLVHREREQDRPIVPVDLMAQPVIGLSVLAAVLVFCASGAVILALPFLFEQSMGYAPDEVGLLLLPYPLTLLIVSPVAGWLSDRVAPTKLGVTGMAIAILGLLLMAFMPAQPGVFGISWRLTIVALGFGLFFAPNSRLLIANAPQDRTAAAGGLISTARLFGQTTAAALVGLLLSLGLGLGPTPMFLAAGLALVAALCSMVRFRTVRAQTVPAEAREAGV</sequence>
<evidence type="ECO:0000256" key="8">
    <source>
        <dbReference type="SAM" id="Phobius"/>
    </source>
</evidence>
<feature type="transmembrane region" description="Helical" evidence="8">
    <location>
        <begin position="200"/>
        <end position="219"/>
    </location>
</feature>
<dbReference type="PRINTS" id="PR01036">
    <property type="entry name" value="TCRTETB"/>
</dbReference>
<evidence type="ECO:0000256" key="5">
    <source>
        <dbReference type="ARBA" id="ARBA00022989"/>
    </source>
</evidence>
<feature type="transmembrane region" description="Helical" evidence="8">
    <location>
        <begin position="295"/>
        <end position="321"/>
    </location>
</feature>
<feature type="compositionally biased region" description="Basic and acidic residues" evidence="7">
    <location>
        <begin position="1"/>
        <end position="15"/>
    </location>
</feature>
<feature type="transmembrane region" description="Helical" evidence="8">
    <location>
        <begin position="170"/>
        <end position="194"/>
    </location>
</feature>
<keyword evidence="3" id="KW-1003">Cell membrane</keyword>
<evidence type="ECO:0000259" key="9">
    <source>
        <dbReference type="PROSITE" id="PS50850"/>
    </source>
</evidence>
<keyword evidence="11" id="KW-1185">Reference proteome</keyword>
<feature type="transmembrane region" description="Helical" evidence="8">
    <location>
        <begin position="432"/>
        <end position="451"/>
    </location>
</feature>
<dbReference type="Gene3D" id="1.20.1720.10">
    <property type="entry name" value="Multidrug resistance protein D"/>
    <property type="match status" value="1"/>
</dbReference>
<feature type="region of interest" description="Disordered" evidence="7">
    <location>
        <begin position="1"/>
        <end position="34"/>
    </location>
</feature>
<evidence type="ECO:0000313" key="10">
    <source>
        <dbReference type="EMBL" id="MDT0575278.1"/>
    </source>
</evidence>
<dbReference type="PANTHER" id="PTHR42718:SF46">
    <property type="entry name" value="BLR6921 PROTEIN"/>
    <property type="match status" value="1"/>
</dbReference>
<dbReference type="EMBL" id="JAVRHS010000002">
    <property type="protein sequence ID" value="MDT0575278.1"/>
    <property type="molecule type" value="Genomic_DNA"/>
</dbReference>
<feature type="transmembrane region" description="Helical" evidence="8">
    <location>
        <begin position="333"/>
        <end position="353"/>
    </location>
</feature>
<comment type="caution">
    <text evidence="10">The sequence shown here is derived from an EMBL/GenBank/DDBJ whole genome shotgun (WGS) entry which is preliminary data.</text>
</comment>
<protein>
    <submittedName>
        <fullName evidence="10">MFS transporter</fullName>
    </submittedName>
</protein>
<feature type="transmembrane region" description="Helical" evidence="8">
    <location>
        <begin position="80"/>
        <end position="100"/>
    </location>
</feature>
<evidence type="ECO:0000256" key="7">
    <source>
        <dbReference type="SAM" id="MobiDB-lite"/>
    </source>
</evidence>
<dbReference type="RefSeq" id="WP_311339854.1">
    <property type="nucleotide sequence ID" value="NZ_JAVRHS010000002.1"/>
</dbReference>